<dbReference type="SUPFAM" id="SSF54001">
    <property type="entry name" value="Cysteine proteinases"/>
    <property type="match status" value="1"/>
</dbReference>
<feature type="signal peptide" evidence="1">
    <location>
        <begin position="1"/>
        <end position="19"/>
    </location>
</feature>
<dbReference type="Gene3D" id="3.90.1720.10">
    <property type="entry name" value="endopeptidase domain like (from Nostoc punctiforme)"/>
    <property type="match status" value="1"/>
</dbReference>
<reference evidence="2" key="1">
    <citation type="submission" date="2020-02" db="EMBL/GenBank/DDBJ databases">
        <authorList>
            <person name="Meier V. D."/>
        </authorList>
    </citation>
    <scope>NUCLEOTIDE SEQUENCE</scope>
    <source>
        <strain evidence="2">AVDCRST_MAG67</strain>
    </source>
</reference>
<sequence length="183" mass="20134">MRNRLVILLACAVSCALLAVLVPTAGNATDARTSVREKALAWGVAQVGTRERGTTNCSPTIDRWQRAMGLDVPPCRVWCGAFVHQAYKRAGVELSSRLIDPDRSYDDAVAGRRHLRQIPVSAIRPGDIVFYKFRDGVRASHLALARSRPNNGKLDTVEGNTSHAVRLETRGMQYIVLAARVTR</sequence>
<proteinExistence type="predicted"/>
<organism evidence="2">
    <name type="scientific">uncultured Solirubrobacteraceae bacterium</name>
    <dbReference type="NCBI Taxonomy" id="1162706"/>
    <lineage>
        <taxon>Bacteria</taxon>
        <taxon>Bacillati</taxon>
        <taxon>Actinomycetota</taxon>
        <taxon>Thermoleophilia</taxon>
        <taxon>Solirubrobacterales</taxon>
        <taxon>Solirubrobacteraceae</taxon>
        <taxon>environmental samples</taxon>
    </lineage>
</organism>
<protein>
    <submittedName>
        <fullName evidence="2">Uncharacterized protein</fullName>
    </submittedName>
</protein>
<dbReference type="AlphaFoldDB" id="A0A6J4SX43"/>
<dbReference type="EMBL" id="CADCVQ010000101">
    <property type="protein sequence ID" value="CAA9507744.1"/>
    <property type="molecule type" value="Genomic_DNA"/>
</dbReference>
<dbReference type="InterPro" id="IPR038765">
    <property type="entry name" value="Papain-like_cys_pep_sf"/>
</dbReference>
<evidence type="ECO:0000256" key="1">
    <source>
        <dbReference type="SAM" id="SignalP"/>
    </source>
</evidence>
<name>A0A6J4SX43_9ACTN</name>
<keyword evidence="1" id="KW-0732">Signal</keyword>
<evidence type="ECO:0000313" key="2">
    <source>
        <dbReference type="EMBL" id="CAA9507744.1"/>
    </source>
</evidence>
<accession>A0A6J4SX43</accession>
<feature type="chain" id="PRO_5039591236" evidence="1">
    <location>
        <begin position="20"/>
        <end position="183"/>
    </location>
</feature>
<gene>
    <name evidence="2" type="ORF">AVDCRST_MAG67-2540</name>
</gene>